<dbReference type="Proteomes" id="UP000032740">
    <property type="component" value="Chromosome"/>
</dbReference>
<evidence type="ECO:0000256" key="1">
    <source>
        <dbReference type="ARBA" id="ARBA00004651"/>
    </source>
</evidence>
<evidence type="ECO:0000256" key="4">
    <source>
        <dbReference type="ARBA" id="ARBA00022692"/>
    </source>
</evidence>
<dbReference type="KEGG" id="apal:BN85402190"/>
<dbReference type="PANTHER" id="PTHR30465:SF0">
    <property type="entry name" value="OLIGOPEPTIDE TRANSPORT SYSTEM PERMEASE PROTEIN APPB"/>
    <property type="match status" value="1"/>
</dbReference>
<protein>
    <submittedName>
        <fullName evidence="9">ABC-type dipeptide/oligopeptide/nickel transport systems, permease component</fullName>
    </submittedName>
</protein>
<evidence type="ECO:0000313" key="10">
    <source>
        <dbReference type="Proteomes" id="UP000032740"/>
    </source>
</evidence>
<evidence type="ECO:0000259" key="8">
    <source>
        <dbReference type="PROSITE" id="PS50928"/>
    </source>
</evidence>
<dbReference type="EMBL" id="FO681347">
    <property type="protein sequence ID" value="CCV63796.1"/>
    <property type="molecule type" value="Genomic_DNA"/>
</dbReference>
<keyword evidence="3" id="KW-1003">Cell membrane</keyword>
<keyword evidence="10" id="KW-1185">Reference proteome</keyword>
<comment type="subcellular location">
    <subcellularLocation>
        <location evidence="1 7">Cell membrane</location>
        <topology evidence="1 7">Multi-pass membrane protein</topology>
    </subcellularLocation>
</comment>
<accession>U4KR22</accession>
<dbReference type="HOGENOM" id="CLU_036879_1_2_14"/>
<proteinExistence type="inferred from homology"/>
<evidence type="ECO:0000256" key="2">
    <source>
        <dbReference type="ARBA" id="ARBA00022448"/>
    </source>
</evidence>
<dbReference type="Gene3D" id="1.10.3720.10">
    <property type="entry name" value="MetI-like"/>
    <property type="match status" value="1"/>
</dbReference>
<evidence type="ECO:0000313" key="9">
    <source>
        <dbReference type="EMBL" id="CCV63796.1"/>
    </source>
</evidence>
<dbReference type="GO" id="GO:0055085">
    <property type="term" value="P:transmembrane transport"/>
    <property type="evidence" value="ECO:0007669"/>
    <property type="project" value="InterPro"/>
</dbReference>
<evidence type="ECO:0000256" key="7">
    <source>
        <dbReference type="RuleBase" id="RU363032"/>
    </source>
</evidence>
<sequence>MRDYILKRLGLMIVTAMLIIFLVFVFIKLLPDYQEAVLGSNPANADWIKQREGYDKPILEQFGIWISNIFVHGEFGWSVTKNQDAAAVLGERIPVTVRINIIPYLISIPIGFALGIWSALKKNKFTDHAISLGVVFFISVPGFVVATLLQYFLGYKWNILPPMLASSVEVQANPALAITSMILPTLALTFGSVASLTRVTRAELTEVLTSDFMLLCRTKGLTRKQATVRHALRNSMVPLAPSIIGGFVSILSGSLIIERIFRVPGIGGVFLEGISGRDYPLVMTVMMFYTVIGLLTTLVIDLSYGIIDPRIRMGGGKR</sequence>
<dbReference type="GO" id="GO:0005886">
    <property type="term" value="C:plasma membrane"/>
    <property type="evidence" value="ECO:0007669"/>
    <property type="project" value="UniProtKB-SubCell"/>
</dbReference>
<feature type="transmembrane region" description="Helical" evidence="7">
    <location>
        <begin position="101"/>
        <end position="120"/>
    </location>
</feature>
<keyword evidence="4 7" id="KW-0812">Transmembrane</keyword>
<dbReference type="SUPFAM" id="SSF161098">
    <property type="entry name" value="MetI-like"/>
    <property type="match status" value="1"/>
</dbReference>
<feature type="transmembrane region" description="Helical" evidence="7">
    <location>
        <begin position="281"/>
        <end position="307"/>
    </location>
</feature>
<feature type="transmembrane region" description="Helical" evidence="7">
    <location>
        <begin position="175"/>
        <end position="196"/>
    </location>
</feature>
<dbReference type="Pfam" id="PF19300">
    <property type="entry name" value="BPD_transp_1_N"/>
    <property type="match status" value="1"/>
</dbReference>
<dbReference type="AlphaFoldDB" id="U4KR22"/>
<evidence type="ECO:0000256" key="3">
    <source>
        <dbReference type="ARBA" id="ARBA00022475"/>
    </source>
</evidence>
<feature type="transmembrane region" description="Helical" evidence="7">
    <location>
        <begin position="132"/>
        <end position="155"/>
    </location>
</feature>
<feature type="transmembrane region" description="Helical" evidence="7">
    <location>
        <begin position="239"/>
        <end position="261"/>
    </location>
</feature>
<feature type="domain" description="ABC transmembrane type-1" evidence="8">
    <location>
        <begin position="93"/>
        <end position="300"/>
    </location>
</feature>
<dbReference type="OrthoDB" id="9789439at2"/>
<dbReference type="STRING" id="1318466.BN85402190"/>
<dbReference type="InterPro" id="IPR045621">
    <property type="entry name" value="BPD_transp_1_N"/>
</dbReference>
<name>U4KR22_ALTPJ</name>
<gene>
    <name evidence="9" type="ORF">BN85402190</name>
</gene>
<dbReference type="CDD" id="cd06261">
    <property type="entry name" value="TM_PBP2"/>
    <property type="match status" value="1"/>
</dbReference>
<evidence type="ECO:0000256" key="6">
    <source>
        <dbReference type="ARBA" id="ARBA00023136"/>
    </source>
</evidence>
<reference evidence="9 10" key="1">
    <citation type="journal article" date="2013" name="J. Mol. Microbiol. Biotechnol.">
        <title>Analysis of the Complete Genomes of Acholeplasma brassicae , A. palmae and A. laidlawii and Their Comparison to the Obligate Parasites from ' Candidatus Phytoplasma'.</title>
        <authorList>
            <person name="Kube M."/>
            <person name="Siewert C."/>
            <person name="Migdoll A.M."/>
            <person name="Duduk B."/>
            <person name="Holz S."/>
            <person name="Rabus R."/>
            <person name="Seemuller E."/>
            <person name="Mitrovic J."/>
            <person name="Muller I."/>
            <person name="Buttner C."/>
            <person name="Reinhardt R."/>
        </authorList>
    </citation>
    <scope>NUCLEOTIDE SEQUENCE [LARGE SCALE GENOMIC DNA]</scope>
    <source>
        <strain evidence="9 10">J233</strain>
    </source>
</reference>
<dbReference type="InterPro" id="IPR035906">
    <property type="entry name" value="MetI-like_sf"/>
</dbReference>
<keyword evidence="2 7" id="KW-0813">Transport</keyword>
<dbReference type="Pfam" id="PF00528">
    <property type="entry name" value="BPD_transp_1"/>
    <property type="match status" value="1"/>
</dbReference>
<keyword evidence="6 7" id="KW-0472">Membrane</keyword>
<dbReference type="PANTHER" id="PTHR30465">
    <property type="entry name" value="INNER MEMBRANE ABC TRANSPORTER"/>
    <property type="match status" value="1"/>
</dbReference>
<dbReference type="RefSeq" id="WP_026655266.1">
    <property type="nucleotide sequence ID" value="NC_022538.1"/>
</dbReference>
<dbReference type="PROSITE" id="PS50928">
    <property type="entry name" value="ABC_TM1"/>
    <property type="match status" value="1"/>
</dbReference>
<keyword evidence="5 7" id="KW-1133">Transmembrane helix</keyword>
<comment type="similarity">
    <text evidence="7">Belongs to the binding-protein-dependent transport system permease family.</text>
</comment>
<organism evidence="9 10">
    <name type="scientific">Alteracholeplasma palmae (strain ATCC 49389 / J233)</name>
    <name type="common">Acholeplasma palmae</name>
    <dbReference type="NCBI Taxonomy" id="1318466"/>
    <lineage>
        <taxon>Bacteria</taxon>
        <taxon>Bacillati</taxon>
        <taxon>Mycoplasmatota</taxon>
        <taxon>Mollicutes</taxon>
        <taxon>Acholeplasmatales</taxon>
        <taxon>Acholeplasmataceae</taxon>
        <taxon>Acholeplasma</taxon>
    </lineage>
</organism>
<feature type="transmembrane region" description="Helical" evidence="7">
    <location>
        <begin position="9"/>
        <end position="30"/>
    </location>
</feature>
<evidence type="ECO:0000256" key="5">
    <source>
        <dbReference type="ARBA" id="ARBA00022989"/>
    </source>
</evidence>
<dbReference type="InterPro" id="IPR000515">
    <property type="entry name" value="MetI-like"/>
</dbReference>